<dbReference type="InterPro" id="IPR036907">
    <property type="entry name" value="5'-Nucleotdase_C_sf"/>
</dbReference>
<feature type="domain" description="5'-Nucleotidase C-terminal" evidence="5">
    <location>
        <begin position="347"/>
        <end position="528"/>
    </location>
</feature>
<feature type="domain" description="Calcineurin-like phosphoesterase" evidence="4">
    <location>
        <begin position="20"/>
        <end position="257"/>
    </location>
</feature>
<dbReference type="PROSITE" id="PS00786">
    <property type="entry name" value="5_NUCLEOTIDASE_2"/>
    <property type="match status" value="1"/>
</dbReference>
<dbReference type="SUPFAM" id="SSF55816">
    <property type="entry name" value="5'-nucleotidase (syn. UDP-sugar hydrolase), C-terminal domain"/>
    <property type="match status" value="1"/>
</dbReference>
<dbReference type="OrthoDB" id="9803927at2"/>
<keyword evidence="3" id="KW-0547">Nucleotide-binding</keyword>
<name>A0A432ZNB6_9GAMM</name>
<dbReference type="Gene3D" id="3.90.780.10">
    <property type="entry name" value="5'-Nucleotidase, C-terminal domain"/>
    <property type="match status" value="1"/>
</dbReference>
<dbReference type="GO" id="GO:0009166">
    <property type="term" value="P:nucleotide catabolic process"/>
    <property type="evidence" value="ECO:0007669"/>
    <property type="project" value="InterPro"/>
</dbReference>
<dbReference type="InterPro" id="IPR004843">
    <property type="entry name" value="Calcineurin-like_PHP"/>
</dbReference>
<dbReference type="Pfam" id="PF02872">
    <property type="entry name" value="5_nucleotid_C"/>
    <property type="match status" value="1"/>
</dbReference>
<evidence type="ECO:0000256" key="3">
    <source>
        <dbReference type="RuleBase" id="RU362119"/>
    </source>
</evidence>
<dbReference type="Proteomes" id="UP000288279">
    <property type="component" value="Unassembled WGS sequence"/>
</dbReference>
<gene>
    <name evidence="6" type="primary">cpdB</name>
    <name evidence="6" type="ORF">CWI83_02290</name>
</gene>
<dbReference type="GO" id="GO:0030288">
    <property type="term" value="C:outer membrane-bounded periplasmic space"/>
    <property type="evidence" value="ECO:0007669"/>
    <property type="project" value="TreeGrafter"/>
</dbReference>
<evidence type="ECO:0000256" key="1">
    <source>
        <dbReference type="ARBA" id="ARBA00006654"/>
    </source>
</evidence>
<dbReference type="EC" id="3.1.3.6" evidence="6"/>
<organism evidence="6 7">
    <name type="scientific">Pseudidiomarina taiwanensis</name>
    <dbReference type="NCBI Taxonomy" id="337250"/>
    <lineage>
        <taxon>Bacteria</taxon>
        <taxon>Pseudomonadati</taxon>
        <taxon>Pseudomonadota</taxon>
        <taxon>Gammaproteobacteria</taxon>
        <taxon>Alteromonadales</taxon>
        <taxon>Idiomarinaceae</taxon>
        <taxon>Pseudidiomarina</taxon>
    </lineage>
</organism>
<dbReference type="EMBL" id="PIQG01000001">
    <property type="protein sequence ID" value="RUO79358.1"/>
    <property type="molecule type" value="Genomic_DNA"/>
</dbReference>
<dbReference type="InterPro" id="IPR029052">
    <property type="entry name" value="Metallo-depent_PP-like"/>
</dbReference>
<dbReference type="GO" id="GO:0008663">
    <property type="term" value="F:2',3'-cyclic-nucleotide 2'-phosphodiesterase activity"/>
    <property type="evidence" value="ECO:0007669"/>
    <property type="project" value="UniProtKB-EC"/>
</dbReference>
<sequence>MLNSASSQANSSGHDESVTLRVMVTSDLHGELSGFNYFSKQPTTAGLVHTAVLINEARKQAEHSILIDNGDTIQGSPLASWAIEQLEQTPNPAVQALNALRFDVANIGNHEFNFGLEPLWQSYAIAEAQVISANIHNVDAQANIPSWIKPYAMIERSVSWQGQTKVLKIAVIGVLPPQIMSWDQQHLQGKIAVSDSVAAVAATLNQVYRDEAPDLVVLAAHMGMPKHSPQTSDAEQTLWEIAGLAGIDAIVFGHQHEVFPGTSVYDQLPEIDSKQGRIRGIPAVQPGAYGSHLGIIDLNLVFDERTGWQVSSSVVDARPTTTAKDPLIWELVEPAHEATLAYVQQPVGATAVTFSHQTARLEATAAMQFIHEAQLWYARNIQDPEFQQQLNSYPLLSAAAPFFTAVRESDESYTLIPPGAVTLGDIGDLYRYPNTLDVVKVNGADLRRWLEQSGAAFQQNKQGWEQINPLVPSYDFDNLFGLTYRYDLRQPVGQRLVELRYQGADVAAEQNFLVVTNNYRAGGGGDFAGLDGSQIIYRSPDMLQSVLINYLASLPEQTYQSELQRFWDIKN</sequence>
<dbReference type="GO" id="GO:0000166">
    <property type="term" value="F:nucleotide binding"/>
    <property type="evidence" value="ECO:0007669"/>
    <property type="project" value="UniProtKB-KW"/>
</dbReference>
<comment type="caution">
    <text evidence="6">The sequence shown here is derived from an EMBL/GenBank/DDBJ whole genome shotgun (WGS) entry which is preliminary data.</text>
</comment>
<accession>A0A432ZNB6</accession>
<evidence type="ECO:0000259" key="4">
    <source>
        <dbReference type="Pfam" id="PF00149"/>
    </source>
</evidence>
<keyword evidence="2" id="KW-0732">Signal</keyword>
<dbReference type="GO" id="GO:0046872">
    <property type="term" value="F:metal ion binding"/>
    <property type="evidence" value="ECO:0007669"/>
    <property type="project" value="InterPro"/>
</dbReference>
<dbReference type="PANTHER" id="PTHR11575">
    <property type="entry name" value="5'-NUCLEOTIDASE-RELATED"/>
    <property type="match status" value="1"/>
</dbReference>
<dbReference type="InterPro" id="IPR006179">
    <property type="entry name" value="5_nucleotidase/apyrase"/>
</dbReference>
<protein>
    <submittedName>
        <fullName evidence="6">2',3'-cyclic-nucleotide 2'-phosphodiesterase</fullName>
        <ecNumber evidence="6">3.1.3.6</ecNumber>
        <ecNumber evidence="6">3.1.4.16</ecNumber>
    </submittedName>
</protein>
<dbReference type="Pfam" id="PF00149">
    <property type="entry name" value="Metallophos"/>
    <property type="match status" value="1"/>
</dbReference>
<keyword evidence="7" id="KW-1185">Reference proteome</keyword>
<dbReference type="SUPFAM" id="SSF56300">
    <property type="entry name" value="Metallo-dependent phosphatases"/>
    <property type="match status" value="1"/>
</dbReference>
<dbReference type="InterPro" id="IPR008334">
    <property type="entry name" value="5'-Nucleotdase_C"/>
</dbReference>
<proteinExistence type="inferred from homology"/>
<dbReference type="GO" id="GO:0008254">
    <property type="term" value="F:3'-nucleotidase activity"/>
    <property type="evidence" value="ECO:0007669"/>
    <property type="project" value="UniProtKB-EC"/>
</dbReference>
<dbReference type="EC" id="3.1.4.16" evidence="6"/>
<dbReference type="AlphaFoldDB" id="A0A432ZNB6"/>
<keyword evidence="3 6" id="KW-0378">Hydrolase</keyword>
<comment type="similarity">
    <text evidence="1 3">Belongs to the 5'-nucleotidase family.</text>
</comment>
<dbReference type="Gene3D" id="3.60.21.10">
    <property type="match status" value="1"/>
</dbReference>
<dbReference type="InterPro" id="IPR006146">
    <property type="entry name" value="5'-Nucleotdase_CS"/>
</dbReference>
<dbReference type="RefSeq" id="WP_126825131.1">
    <property type="nucleotide sequence ID" value="NZ_PIQG01000001.1"/>
</dbReference>
<evidence type="ECO:0000313" key="6">
    <source>
        <dbReference type="EMBL" id="RUO79358.1"/>
    </source>
</evidence>
<reference evidence="6 7" key="1">
    <citation type="journal article" date="2011" name="Front. Microbiol.">
        <title>Genomic signatures of strain selection and enhancement in Bacillus atrophaeus var. globigii, a historical biowarfare simulant.</title>
        <authorList>
            <person name="Gibbons H.S."/>
            <person name="Broomall S.M."/>
            <person name="McNew L.A."/>
            <person name="Daligault H."/>
            <person name="Chapman C."/>
            <person name="Bruce D."/>
            <person name="Karavis M."/>
            <person name="Krepps M."/>
            <person name="McGregor P.A."/>
            <person name="Hong C."/>
            <person name="Park K.H."/>
            <person name="Akmal A."/>
            <person name="Feldman A."/>
            <person name="Lin J.S."/>
            <person name="Chang W.E."/>
            <person name="Higgs B.W."/>
            <person name="Demirev P."/>
            <person name="Lindquist J."/>
            <person name="Liem A."/>
            <person name="Fochler E."/>
            <person name="Read T.D."/>
            <person name="Tapia R."/>
            <person name="Johnson S."/>
            <person name="Bishop-Lilly K.A."/>
            <person name="Detter C."/>
            <person name="Han C."/>
            <person name="Sozhamannan S."/>
            <person name="Rosenzweig C.N."/>
            <person name="Skowronski E.W."/>
        </authorList>
    </citation>
    <scope>NUCLEOTIDE SEQUENCE [LARGE SCALE GENOMIC DNA]</scope>
    <source>
        <strain evidence="6 7">PIT1</strain>
    </source>
</reference>
<dbReference type="PRINTS" id="PR01607">
    <property type="entry name" value="APYRASEFAMLY"/>
</dbReference>
<dbReference type="PANTHER" id="PTHR11575:SF6">
    <property type="entry name" value="2',3'-CYCLIC-NUCLEOTIDE 2'-PHOSPHODIESTERASE_3'-NUCLEOTIDASE"/>
    <property type="match status" value="1"/>
</dbReference>
<evidence type="ECO:0000256" key="2">
    <source>
        <dbReference type="ARBA" id="ARBA00022729"/>
    </source>
</evidence>
<evidence type="ECO:0000259" key="5">
    <source>
        <dbReference type="Pfam" id="PF02872"/>
    </source>
</evidence>
<evidence type="ECO:0000313" key="7">
    <source>
        <dbReference type="Proteomes" id="UP000288279"/>
    </source>
</evidence>